<dbReference type="Proteomes" id="UP000828251">
    <property type="component" value="Unassembled WGS sequence"/>
</dbReference>
<evidence type="ECO:0000256" key="2">
    <source>
        <dbReference type="ARBA" id="ARBA00022840"/>
    </source>
</evidence>
<evidence type="ECO:0000313" key="3">
    <source>
        <dbReference type="EMBL" id="KAH1066894.1"/>
    </source>
</evidence>
<name>A0A9D3ZW65_9ROSI</name>
<proteinExistence type="predicted"/>
<keyword evidence="1" id="KW-0547">Nucleotide-binding</keyword>
<dbReference type="OrthoDB" id="999443at2759"/>
<sequence>MLELASGRKPLEPQLEPEETFLTGRVLELWKAGAILDAAEPRLEGEYVADEMELVLKLGLLCTIPIAANRPSTRQMVQYLDGIVTLPRIPLDDVTVRTDMMTVEHAASTDCVVPLATSYEENSVSADSCSSSMSILSSGR</sequence>
<gene>
    <name evidence="3" type="ORF">J1N35_031881</name>
</gene>
<keyword evidence="4" id="KW-1185">Reference proteome</keyword>
<evidence type="ECO:0000313" key="4">
    <source>
        <dbReference type="Proteomes" id="UP000828251"/>
    </source>
</evidence>
<reference evidence="3 4" key="1">
    <citation type="journal article" date="2021" name="Plant Biotechnol. J.">
        <title>Multi-omics assisted identification of the key and species-specific regulatory components of drought-tolerant mechanisms in Gossypium stocksii.</title>
        <authorList>
            <person name="Yu D."/>
            <person name="Ke L."/>
            <person name="Zhang D."/>
            <person name="Wu Y."/>
            <person name="Sun Y."/>
            <person name="Mei J."/>
            <person name="Sun J."/>
            <person name="Sun Y."/>
        </authorList>
    </citation>
    <scope>NUCLEOTIDE SEQUENCE [LARGE SCALE GENOMIC DNA]</scope>
    <source>
        <strain evidence="4">cv. E1</strain>
        <tissue evidence="3">Leaf</tissue>
    </source>
</reference>
<evidence type="ECO:0000256" key="1">
    <source>
        <dbReference type="ARBA" id="ARBA00022741"/>
    </source>
</evidence>
<evidence type="ECO:0008006" key="5">
    <source>
        <dbReference type="Google" id="ProtNLM"/>
    </source>
</evidence>
<dbReference type="EMBL" id="JAIQCV010000009">
    <property type="protein sequence ID" value="KAH1066894.1"/>
    <property type="molecule type" value="Genomic_DNA"/>
</dbReference>
<protein>
    <recommendedName>
        <fullName evidence="5">Serine-threonine/tyrosine-protein kinase catalytic domain-containing protein</fullName>
    </recommendedName>
</protein>
<dbReference type="GO" id="GO:0005524">
    <property type="term" value="F:ATP binding"/>
    <property type="evidence" value="ECO:0007669"/>
    <property type="project" value="UniProtKB-KW"/>
</dbReference>
<accession>A0A9D3ZW65</accession>
<comment type="caution">
    <text evidence="3">The sequence shown here is derived from an EMBL/GenBank/DDBJ whole genome shotgun (WGS) entry which is preliminary data.</text>
</comment>
<dbReference type="InterPro" id="IPR050528">
    <property type="entry name" value="L-type_Lectin-RKs"/>
</dbReference>
<dbReference type="Gene3D" id="1.10.510.10">
    <property type="entry name" value="Transferase(Phosphotransferase) domain 1"/>
    <property type="match status" value="1"/>
</dbReference>
<organism evidence="3 4">
    <name type="scientific">Gossypium stocksii</name>
    <dbReference type="NCBI Taxonomy" id="47602"/>
    <lineage>
        <taxon>Eukaryota</taxon>
        <taxon>Viridiplantae</taxon>
        <taxon>Streptophyta</taxon>
        <taxon>Embryophyta</taxon>
        <taxon>Tracheophyta</taxon>
        <taxon>Spermatophyta</taxon>
        <taxon>Magnoliopsida</taxon>
        <taxon>eudicotyledons</taxon>
        <taxon>Gunneridae</taxon>
        <taxon>Pentapetalae</taxon>
        <taxon>rosids</taxon>
        <taxon>malvids</taxon>
        <taxon>Malvales</taxon>
        <taxon>Malvaceae</taxon>
        <taxon>Malvoideae</taxon>
        <taxon>Gossypium</taxon>
    </lineage>
</organism>
<keyword evidence="2" id="KW-0067">ATP-binding</keyword>
<dbReference type="AlphaFoldDB" id="A0A9D3ZW65"/>
<dbReference type="PANTHER" id="PTHR27007">
    <property type="match status" value="1"/>
</dbReference>